<evidence type="ECO:0000256" key="10">
    <source>
        <dbReference type="SAM" id="SignalP"/>
    </source>
</evidence>
<comment type="function">
    <text evidence="8">Component of the anaphase promoting complex/cyclosome (APC/C), a cell cycle-regulated E3 ubiquitin ligase that controls progression through mitosis and the G1 phase of the cell cycle. The APC/C complex acts by mediating ubiquitination and subsequent degradation of target proteins: it mainly mediates the formation of 'Lys-11'-linked polyubiquitin chains and, to a lower extent, the formation of 'Lys-48'- and 'Lys-63'-linked polyubiquitin chains. The APC/C complex catalyzes assembly of branched 'Lys-11'-/'Lys-48'-linked branched ubiquitin chains on target proteins.</text>
</comment>
<feature type="chain" id="PRO_5032832636" description="Anaphase-promoting complex subunit 5" evidence="10">
    <location>
        <begin position="24"/>
        <end position="990"/>
    </location>
</feature>
<dbReference type="GO" id="GO:0051301">
    <property type="term" value="P:cell division"/>
    <property type="evidence" value="ECO:0007669"/>
    <property type="project" value="UniProtKB-KW"/>
</dbReference>
<dbReference type="PANTHER" id="PTHR12830:SF9">
    <property type="entry name" value="ANAPHASE-PROMOTING COMPLEX SUBUNIT 5"/>
    <property type="match status" value="1"/>
</dbReference>
<keyword evidence="13" id="KW-1185">Reference proteome</keyword>
<protein>
    <recommendedName>
        <fullName evidence="2">Anaphase-promoting complex subunit 5</fullName>
    </recommendedName>
    <alternativeName>
        <fullName evidence="7">Cyclosome subunit 5</fullName>
    </alternativeName>
</protein>
<feature type="compositionally biased region" description="Polar residues" evidence="9">
    <location>
        <begin position="244"/>
        <end position="260"/>
    </location>
</feature>
<organism evidence="12 13">
    <name type="scientific">Phytophthora infestans</name>
    <name type="common">Potato late blight agent</name>
    <name type="synonym">Botrytis infestans</name>
    <dbReference type="NCBI Taxonomy" id="4787"/>
    <lineage>
        <taxon>Eukaryota</taxon>
        <taxon>Sar</taxon>
        <taxon>Stramenopiles</taxon>
        <taxon>Oomycota</taxon>
        <taxon>Peronosporomycetes</taxon>
        <taxon>Peronosporales</taxon>
        <taxon>Peronosporaceae</taxon>
        <taxon>Phytophthora</taxon>
    </lineage>
</organism>
<keyword evidence="10" id="KW-0732">Signal</keyword>
<gene>
    <name evidence="12" type="ORF">GN244_ATG11737</name>
</gene>
<evidence type="ECO:0000313" key="12">
    <source>
        <dbReference type="EMBL" id="KAF4036245.1"/>
    </source>
</evidence>
<keyword evidence="6" id="KW-0131">Cell cycle</keyword>
<evidence type="ECO:0000256" key="8">
    <source>
        <dbReference type="ARBA" id="ARBA00045696"/>
    </source>
</evidence>
<name>A0A833WIB0_PHYIN</name>
<evidence type="ECO:0000256" key="7">
    <source>
        <dbReference type="ARBA" id="ARBA00031069"/>
    </source>
</evidence>
<evidence type="ECO:0000256" key="3">
    <source>
        <dbReference type="ARBA" id="ARBA00022618"/>
    </source>
</evidence>
<dbReference type="GO" id="GO:0045842">
    <property type="term" value="P:positive regulation of mitotic metaphase/anaphase transition"/>
    <property type="evidence" value="ECO:0007669"/>
    <property type="project" value="TreeGrafter"/>
</dbReference>
<feature type="signal peptide" evidence="10">
    <location>
        <begin position="1"/>
        <end position="23"/>
    </location>
</feature>
<evidence type="ECO:0000256" key="9">
    <source>
        <dbReference type="SAM" id="MobiDB-lite"/>
    </source>
</evidence>
<dbReference type="EMBL" id="WSZM01000275">
    <property type="protein sequence ID" value="KAF4036245.1"/>
    <property type="molecule type" value="Genomic_DNA"/>
</dbReference>
<feature type="domain" description="Anaphase-promoting complex subunit 5" evidence="11">
    <location>
        <begin position="344"/>
        <end position="459"/>
    </location>
</feature>
<dbReference type="GO" id="GO:0031145">
    <property type="term" value="P:anaphase-promoting complex-dependent catabolic process"/>
    <property type="evidence" value="ECO:0007669"/>
    <property type="project" value="TreeGrafter"/>
</dbReference>
<evidence type="ECO:0000256" key="5">
    <source>
        <dbReference type="ARBA" id="ARBA00022786"/>
    </source>
</evidence>
<proteinExistence type="inferred from homology"/>
<dbReference type="InterPro" id="IPR026000">
    <property type="entry name" value="Apc5_dom"/>
</dbReference>
<feature type="region of interest" description="Disordered" evidence="9">
    <location>
        <begin position="241"/>
        <end position="262"/>
    </location>
</feature>
<sequence>MRKWKANSYLLSVCLLVSEYVRQQQQDAKLSSAGEDSVASLVDAPHTQPAPPVISRTSLNALARFLTLEIQHPLKTNPDTSSRTGFTTLKSLLRRLEISLDNEQDFEQVSWQLVSILTQIKSPDSVCNVVEQISECVTPLQTVRDEEDVEIDVDSANATLVRTSLLGVYVRSFLLEVNRLLFDGLSRLFDDVQQYLEQFREDMEKDKKLEEKDNSLELVGSPASQNLWNEDKMDDDELLLSPIHSGSATPSQSTRQNTLMTPAPTRLDSYVLTDKLLTPDAVREVNDPAVWSNDQLNYILSDMIRGMEGGRTAQRSQHIEDQSMEEQLRLLRNKMDGSNPNVLFARYLSFLNDRDYQGALDSLHQYHDVLSPRQNSRAVGSDSDGNSSAATGLTGGSGLHFRGSGIQYAALNLAGLQILFDHCTAAQESIQEAIRVAQHHGDHICVAFALAWLIRINQKMGNSKDAVLQLVSSCFDRAQELRLPSLQVLATLTEVESDLLRGSTARSETLASTSHFVPHRMAAQAPAPRPLHIWSRLEESLQSIASIATPAANMSNSGTRTMVALQLQASVASVTDCSNKSGGTGMDWIKSTEAILDTVWSLSGKVAISAAVGWSLYGQRSLEEVFNRIHLLCYEDSAGIGEIALTVCQMAMSSLTQTTDCTNVYERALRFLVGVADGGHHAARHYLLYDMVYQRTVHRLFFLWALQRGEFARAEVHLNAILAFSPDGKDFPAYLDALLLKAALWTAVGDYPRSLELLECIEVTCREHGFTYLHAQVLIATSRTRFQASAPHAPFASLNALLKGVDICTSHHYDLLLAEAHVVMAEVYIAMGKLQDAHSLLNDQMPLVMEHGSIDLRGECLLVLAKTLIASIKRRNEGAKEPTPAATKAIEMLNASTDMFSLVQNVKRLKEISYVQSLVYNHLATQSTKIGGDSTAFYTCREEAAARFLKHNSQLKRAAFRTIEPFFDLELPENIRQSITHRSSEIETVQ</sequence>
<evidence type="ECO:0000256" key="4">
    <source>
        <dbReference type="ARBA" id="ARBA00022776"/>
    </source>
</evidence>
<keyword evidence="4" id="KW-0498">Mitosis</keyword>
<dbReference type="InterPro" id="IPR011990">
    <property type="entry name" value="TPR-like_helical_dom_sf"/>
</dbReference>
<accession>A0A833WIB0</accession>
<evidence type="ECO:0000256" key="2">
    <source>
        <dbReference type="ARBA" id="ARBA00016066"/>
    </source>
</evidence>
<keyword evidence="3" id="KW-0132">Cell division</keyword>
<dbReference type="UniPathway" id="UPA00143"/>
<evidence type="ECO:0000256" key="1">
    <source>
        <dbReference type="ARBA" id="ARBA00007450"/>
    </source>
</evidence>
<dbReference type="AlphaFoldDB" id="A0A833WIB0"/>
<dbReference type="InterPro" id="IPR037679">
    <property type="entry name" value="Apc5"/>
</dbReference>
<evidence type="ECO:0000259" key="11">
    <source>
        <dbReference type="Pfam" id="PF12862"/>
    </source>
</evidence>
<dbReference type="SUPFAM" id="SSF48452">
    <property type="entry name" value="TPR-like"/>
    <property type="match status" value="1"/>
</dbReference>
<keyword evidence="5" id="KW-0833">Ubl conjugation pathway</keyword>
<reference evidence="12" key="1">
    <citation type="submission" date="2020-04" db="EMBL/GenBank/DDBJ databases">
        <title>Hybrid Assembly of Korean Phytophthora infestans isolates.</title>
        <authorList>
            <person name="Prokchorchik M."/>
            <person name="Lee Y."/>
            <person name="Seo J."/>
            <person name="Cho J.-H."/>
            <person name="Park Y.-E."/>
            <person name="Jang D.-C."/>
            <person name="Im J.-S."/>
            <person name="Choi J.-G."/>
            <person name="Park H.-J."/>
            <person name="Lee G.-B."/>
            <person name="Lee Y.-G."/>
            <person name="Hong S.-Y."/>
            <person name="Cho K."/>
            <person name="Sohn K.H."/>
        </authorList>
    </citation>
    <scope>NUCLEOTIDE SEQUENCE</scope>
    <source>
        <strain evidence="12">KR_1_A1</strain>
    </source>
</reference>
<dbReference type="GO" id="GO:0005680">
    <property type="term" value="C:anaphase-promoting complex"/>
    <property type="evidence" value="ECO:0007669"/>
    <property type="project" value="InterPro"/>
</dbReference>
<evidence type="ECO:0000313" key="13">
    <source>
        <dbReference type="Proteomes" id="UP000602510"/>
    </source>
</evidence>
<comment type="caution">
    <text evidence="12">The sequence shown here is derived from an EMBL/GenBank/DDBJ whole genome shotgun (WGS) entry which is preliminary data.</text>
</comment>
<evidence type="ECO:0000256" key="6">
    <source>
        <dbReference type="ARBA" id="ARBA00023306"/>
    </source>
</evidence>
<dbReference type="Proteomes" id="UP000602510">
    <property type="component" value="Unassembled WGS sequence"/>
</dbReference>
<comment type="similarity">
    <text evidence="1">Belongs to the APC5 family.</text>
</comment>
<dbReference type="Pfam" id="PF12862">
    <property type="entry name" value="ANAPC5"/>
    <property type="match status" value="1"/>
</dbReference>
<dbReference type="PANTHER" id="PTHR12830">
    <property type="entry name" value="ANAPHASE-PROMOTING COMPLEX SUBUNIT 5"/>
    <property type="match status" value="1"/>
</dbReference>
<dbReference type="GO" id="GO:0070979">
    <property type="term" value="P:protein K11-linked ubiquitination"/>
    <property type="evidence" value="ECO:0007669"/>
    <property type="project" value="TreeGrafter"/>
</dbReference>